<dbReference type="InterPro" id="IPR008710">
    <property type="entry name" value="Nicastrin"/>
</dbReference>
<keyword evidence="14" id="KW-1185">Reference proteome</keyword>
<dbReference type="Proteomes" id="UP000077315">
    <property type="component" value="Unassembled WGS sequence"/>
</dbReference>
<keyword evidence="9" id="KW-0325">Glycoprotein</keyword>
<evidence type="ECO:0000256" key="3">
    <source>
        <dbReference type="ARBA" id="ARBA00015303"/>
    </source>
</evidence>
<keyword evidence="5 11" id="KW-0732">Signal</keyword>
<dbReference type="InParanoid" id="A0A167PCT8"/>
<feature type="chain" id="PRO_5007891087" description="Nicastrin" evidence="11">
    <location>
        <begin position="23"/>
        <end position="688"/>
    </location>
</feature>
<dbReference type="PANTHER" id="PTHR21092">
    <property type="entry name" value="NICASTRIN"/>
    <property type="match status" value="1"/>
</dbReference>
<keyword evidence="4 10" id="KW-0812">Transmembrane</keyword>
<evidence type="ECO:0000256" key="10">
    <source>
        <dbReference type="SAM" id="Phobius"/>
    </source>
</evidence>
<evidence type="ECO:0000256" key="5">
    <source>
        <dbReference type="ARBA" id="ARBA00022729"/>
    </source>
</evidence>
<proteinExistence type="inferred from homology"/>
<keyword evidence="6" id="KW-0914">Notch signaling pathway</keyword>
<dbReference type="GO" id="GO:0005886">
    <property type="term" value="C:plasma membrane"/>
    <property type="evidence" value="ECO:0007669"/>
    <property type="project" value="UniProtKB-ARBA"/>
</dbReference>
<evidence type="ECO:0000256" key="4">
    <source>
        <dbReference type="ARBA" id="ARBA00022692"/>
    </source>
</evidence>
<gene>
    <name evidence="13" type="ORF">PHYBLDRAFT_164583</name>
</gene>
<dbReference type="GO" id="GO:0016485">
    <property type="term" value="P:protein processing"/>
    <property type="evidence" value="ECO:0007669"/>
    <property type="project" value="InterPro"/>
</dbReference>
<feature type="transmembrane region" description="Helical" evidence="10">
    <location>
        <begin position="660"/>
        <end position="681"/>
    </location>
</feature>
<feature type="signal peptide" evidence="11">
    <location>
        <begin position="1"/>
        <end position="22"/>
    </location>
</feature>
<sequence>MRLYSIAIILTLLGSWMTTSFAQDIASSLYPYIYTDVSTWPCVRLLNATGQIGCHVPNGAGGILYQIESQDEINNFVSKHGGSKQNYAAVIPYNLLTKLVVANIAALDSTKCISGLIVLLRASSMVPEASLSSPDTSCPNCRFGLYANDPDQYVWNPQGQGLIEENLPFPVFGLNPVDTVSKQVFNIVMRGVAFNLKKQYTDYPLQAIDFKLFMWAAIDSETCLRRGWCQVVGGTSVFSSPSRQIAADDGKKSIVLTASLDSRSLFHDLTNGVATSLSGLVALLTVAESLSRAPVSLELLPKHIVYTGFTAEAWGFAGSQRFVQDISAQFQCTNATRASVCPFLNAPCTFPCVRSMDFKRINIDNIDSLIEFNSVSGLNSNYSSYWAHVDDVDLTQSFVADLQKNNLTLPGQNSQNTIQAANQDGNQRKLPPSSAMSFLQKNRNIKTVVLTDFQKELGSYYNSDMDDKVDLDLMSQSICGLADATAKTVFLKAQEGASTIIPAETITANCTLVSSLLDCLASNFSCPMMKNYFNVSSVGRLSHYTSVFSFVNPQPQLLSRFVFTFLGDVTGTRRNNSDLGPSGCSTMQDCISGEYCIRKQCVSTMTAYHDAYGTGLTYNESTGKVSVTDPTKGTWTESTWDTPTMRVFLVTSTKHQVIELVVGVLWTLISIAVVIFGRSFLKKTFKTD</sequence>
<protein>
    <recommendedName>
        <fullName evidence="3">Nicastrin</fullName>
    </recommendedName>
</protein>
<dbReference type="OrthoDB" id="10265862at2759"/>
<dbReference type="VEuPathDB" id="FungiDB:PHYBLDRAFT_164583"/>
<dbReference type="Pfam" id="PF05450">
    <property type="entry name" value="Nicastrin"/>
    <property type="match status" value="1"/>
</dbReference>
<feature type="domain" description="Nicastrin small lobe" evidence="12">
    <location>
        <begin position="41"/>
        <end position="216"/>
    </location>
</feature>
<evidence type="ECO:0000256" key="8">
    <source>
        <dbReference type="ARBA" id="ARBA00023136"/>
    </source>
</evidence>
<keyword evidence="8 10" id="KW-0472">Membrane</keyword>
<evidence type="ECO:0000256" key="11">
    <source>
        <dbReference type="SAM" id="SignalP"/>
    </source>
</evidence>
<evidence type="ECO:0000259" key="12">
    <source>
        <dbReference type="Pfam" id="PF18266"/>
    </source>
</evidence>
<evidence type="ECO:0000256" key="6">
    <source>
        <dbReference type="ARBA" id="ARBA00022976"/>
    </source>
</evidence>
<evidence type="ECO:0000313" key="14">
    <source>
        <dbReference type="Proteomes" id="UP000077315"/>
    </source>
</evidence>
<dbReference type="STRING" id="763407.A0A167PCT8"/>
<dbReference type="SUPFAM" id="SSF53187">
    <property type="entry name" value="Zn-dependent exopeptidases"/>
    <property type="match status" value="1"/>
</dbReference>
<comment type="similarity">
    <text evidence="2">Belongs to the nicastrin family.</text>
</comment>
<organism evidence="13 14">
    <name type="scientific">Phycomyces blakesleeanus (strain ATCC 8743b / DSM 1359 / FGSC 10004 / NBRC 33097 / NRRL 1555)</name>
    <dbReference type="NCBI Taxonomy" id="763407"/>
    <lineage>
        <taxon>Eukaryota</taxon>
        <taxon>Fungi</taxon>
        <taxon>Fungi incertae sedis</taxon>
        <taxon>Mucoromycota</taxon>
        <taxon>Mucoromycotina</taxon>
        <taxon>Mucoromycetes</taxon>
        <taxon>Mucorales</taxon>
        <taxon>Phycomycetaceae</taxon>
        <taxon>Phycomyces</taxon>
    </lineage>
</organism>
<reference evidence="14" key="1">
    <citation type="submission" date="2015-06" db="EMBL/GenBank/DDBJ databases">
        <title>Expansion of signal transduction pathways in fungi by whole-genome duplication.</title>
        <authorList>
            <consortium name="DOE Joint Genome Institute"/>
            <person name="Corrochano L.M."/>
            <person name="Kuo A."/>
            <person name="Marcet-Houben M."/>
            <person name="Polaino S."/>
            <person name="Salamov A."/>
            <person name="Villalobos J.M."/>
            <person name="Alvarez M.I."/>
            <person name="Avalos J."/>
            <person name="Benito E.P."/>
            <person name="Benoit I."/>
            <person name="Burger G."/>
            <person name="Camino L.P."/>
            <person name="Canovas D."/>
            <person name="Cerda-Olmedo E."/>
            <person name="Cheng J.-F."/>
            <person name="Dominguez A."/>
            <person name="Elias M."/>
            <person name="Eslava A.P."/>
            <person name="Glaser F."/>
            <person name="Grimwood J."/>
            <person name="Gutierrez G."/>
            <person name="Heitman J."/>
            <person name="Henrissat B."/>
            <person name="Iturriaga E.A."/>
            <person name="Lang B.F."/>
            <person name="Lavin J.L."/>
            <person name="Lee S."/>
            <person name="Li W."/>
            <person name="Lindquist E."/>
            <person name="Lopez-Garcia S."/>
            <person name="Luque E.M."/>
            <person name="Marcos A.T."/>
            <person name="Martin J."/>
            <person name="McCluskey K."/>
            <person name="Medina H.R."/>
            <person name="Miralles-Duran A."/>
            <person name="Miyazaki A."/>
            <person name="Munoz-Torres E."/>
            <person name="Oguiza J.A."/>
            <person name="Ohm R."/>
            <person name="Olmedo M."/>
            <person name="Orejas M."/>
            <person name="Ortiz-Castellanos L."/>
            <person name="Pisabarro A.G."/>
            <person name="Rodriguez-Romero J."/>
            <person name="Ruiz-Herrera J."/>
            <person name="Ruiz-Vazquez R."/>
            <person name="Sanz C."/>
            <person name="Schackwitz W."/>
            <person name="Schmutz J."/>
            <person name="Shahriari M."/>
            <person name="Shelest E."/>
            <person name="Silva-Franco F."/>
            <person name="Soanes D."/>
            <person name="Syed K."/>
            <person name="Tagua V.G."/>
            <person name="Talbot N.J."/>
            <person name="Thon M."/>
            <person name="De vries R.P."/>
            <person name="Wiebenga A."/>
            <person name="Yadav J.S."/>
            <person name="Braun E.L."/>
            <person name="Baker S."/>
            <person name="Garre V."/>
            <person name="Horwitz B."/>
            <person name="Torres-Martinez S."/>
            <person name="Idnurm A."/>
            <person name="Herrera-Estrella A."/>
            <person name="Gabaldon T."/>
            <person name="Grigoriev I.V."/>
        </authorList>
    </citation>
    <scope>NUCLEOTIDE SEQUENCE [LARGE SCALE GENOMIC DNA]</scope>
    <source>
        <strain evidence="14">NRRL 1555(-)</strain>
    </source>
</reference>
<comment type="subcellular location">
    <subcellularLocation>
        <location evidence="1">Membrane</location>
        <topology evidence="1">Single-pass type I membrane protein</topology>
    </subcellularLocation>
</comment>
<keyword evidence="7 10" id="KW-1133">Transmembrane helix</keyword>
<evidence type="ECO:0000256" key="2">
    <source>
        <dbReference type="ARBA" id="ARBA00007717"/>
    </source>
</evidence>
<dbReference type="EMBL" id="KV440974">
    <property type="protein sequence ID" value="OAD77687.1"/>
    <property type="molecule type" value="Genomic_DNA"/>
</dbReference>
<dbReference type="AlphaFoldDB" id="A0A167PCT8"/>
<evidence type="ECO:0000313" key="13">
    <source>
        <dbReference type="EMBL" id="OAD77687.1"/>
    </source>
</evidence>
<evidence type="ECO:0000256" key="7">
    <source>
        <dbReference type="ARBA" id="ARBA00022989"/>
    </source>
</evidence>
<dbReference type="GeneID" id="28995946"/>
<dbReference type="Gene3D" id="3.40.630.10">
    <property type="entry name" value="Zn peptidases"/>
    <property type="match status" value="1"/>
</dbReference>
<name>A0A167PCT8_PHYB8</name>
<dbReference type="InterPro" id="IPR041084">
    <property type="entry name" value="Ncstrn_small"/>
</dbReference>
<dbReference type="RefSeq" id="XP_018295727.1">
    <property type="nucleotide sequence ID" value="XM_018435040.1"/>
</dbReference>
<dbReference type="Pfam" id="PF18266">
    <property type="entry name" value="Ncstrn_small"/>
    <property type="match status" value="1"/>
</dbReference>
<evidence type="ECO:0000256" key="1">
    <source>
        <dbReference type="ARBA" id="ARBA00004479"/>
    </source>
</evidence>
<evidence type="ECO:0000256" key="9">
    <source>
        <dbReference type="ARBA" id="ARBA00023180"/>
    </source>
</evidence>
<dbReference type="PANTHER" id="PTHR21092:SF0">
    <property type="entry name" value="NICASTRIN"/>
    <property type="match status" value="1"/>
</dbReference>
<accession>A0A167PCT8</accession>